<feature type="compositionally biased region" description="Pro residues" evidence="1">
    <location>
        <begin position="50"/>
        <end position="60"/>
    </location>
</feature>
<evidence type="ECO:0000313" key="3">
    <source>
        <dbReference type="Proteomes" id="UP000269721"/>
    </source>
</evidence>
<evidence type="ECO:0000313" key="2">
    <source>
        <dbReference type="EMBL" id="RKO91932.1"/>
    </source>
</evidence>
<gene>
    <name evidence="2" type="ORF">BDK51DRAFT_51473</name>
</gene>
<evidence type="ECO:0000256" key="1">
    <source>
        <dbReference type="SAM" id="MobiDB-lite"/>
    </source>
</evidence>
<keyword evidence="3" id="KW-1185">Reference proteome</keyword>
<sequence>MPRDTLPDENTFFTSKAALPTEAERRRLRRTASTYSSTAFPPDIATPSRPLAPLPSPLATPAPNSHRHRARPLATCAIVSPLPRRLVAAQSSGHPQRPPRYPTPSLRNTMPFLSDRQALLDELEKLIFISLLDDNDNAVDDFSELFQLVTTSRFLKNRTVLFRDPDPIFARLMRMAKPEFHQLNRVSRAGFNALLARISGHPILQNNSRWPQTTPGCVGKMIQLFGIGAGSVVLFTKRMVQALTECRGEWVVWPDVARRKEISGVMSEKGFPGCVGIVDGTTIPSPQKPAIDGEVYFDRKKE</sequence>
<protein>
    <submittedName>
        <fullName evidence="2">Uncharacterized protein</fullName>
    </submittedName>
</protein>
<feature type="compositionally biased region" description="Low complexity" evidence="1">
    <location>
        <begin position="31"/>
        <end position="49"/>
    </location>
</feature>
<reference evidence="3" key="1">
    <citation type="journal article" date="2018" name="Nat. Microbiol.">
        <title>Leveraging single-cell genomics to expand the fungal tree of life.</title>
        <authorList>
            <person name="Ahrendt S.R."/>
            <person name="Quandt C.A."/>
            <person name="Ciobanu D."/>
            <person name="Clum A."/>
            <person name="Salamov A."/>
            <person name="Andreopoulos B."/>
            <person name="Cheng J.F."/>
            <person name="Woyke T."/>
            <person name="Pelin A."/>
            <person name="Henrissat B."/>
            <person name="Reynolds N.K."/>
            <person name="Benny G.L."/>
            <person name="Smith M.E."/>
            <person name="James T.Y."/>
            <person name="Grigoriev I.V."/>
        </authorList>
    </citation>
    <scope>NUCLEOTIDE SEQUENCE [LARGE SCALE GENOMIC DNA]</scope>
</reference>
<dbReference type="AlphaFoldDB" id="A0A4P9WHR1"/>
<dbReference type="OrthoDB" id="2445244at2759"/>
<name>A0A4P9WHR1_9FUNG</name>
<proteinExistence type="predicted"/>
<dbReference type="Proteomes" id="UP000269721">
    <property type="component" value="Unassembled WGS sequence"/>
</dbReference>
<organism evidence="2 3">
    <name type="scientific">Blyttiomyces helicus</name>
    <dbReference type="NCBI Taxonomy" id="388810"/>
    <lineage>
        <taxon>Eukaryota</taxon>
        <taxon>Fungi</taxon>
        <taxon>Fungi incertae sedis</taxon>
        <taxon>Chytridiomycota</taxon>
        <taxon>Chytridiomycota incertae sedis</taxon>
        <taxon>Chytridiomycetes</taxon>
        <taxon>Chytridiomycetes incertae sedis</taxon>
        <taxon>Blyttiomyces</taxon>
    </lineage>
</organism>
<feature type="region of interest" description="Disordered" evidence="1">
    <location>
        <begin position="1"/>
        <end position="69"/>
    </location>
</feature>
<feature type="region of interest" description="Disordered" evidence="1">
    <location>
        <begin position="88"/>
        <end position="108"/>
    </location>
</feature>
<dbReference type="EMBL" id="KZ994839">
    <property type="protein sequence ID" value="RKO91932.1"/>
    <property type="molecule type" value="Genomic_DNA"/>
</dbReference>
<accession>A0A4P9WHR1</accession>